<feature type="non-terminal residue" evidence="1">
    <location>
        <position position="1"/>
    </location>
</feature>
<sequence>LVVEGPAAAMPADTEVATGVEIVVGDVVIRVGADADEVLLTRLIRAVRAAAS</sequence>
<comment type="caution">
    <text evidence="1">The sequence shown here is derived from an EMBL/GenBank/DDBJ whole genome shotgun (WGS) entry which is preliminary data.</text>
</comment>
<dbReference type="EMBL" id="SRPG01000001">
    <property type="protein sequence ID" value="TGN68717.1"/>
    <property type="molecule type" value="Genomic_DNA"/>
</dbReference>
<name>A0A4Z1CTQ2_9RHOB</name>
<reference evidence="1 2" key="1">
    <citation type="submission" date="2019-03" db="EMBL/GenBank/DDBJ databases">
        <authorList>
            <person name="Li J."/>
        </authorList>
    </citation>
    <scope>NUCLEOTIDE SEQUENCE [LARGE SCALE GENOMIC DNA]</scope>
    <source>
        <strain evidence="1 2">3058</strain>
    </source>
</reference>
<evidence type="ECO:0000313" key="1">
    <source>
        <dbReference type="EMBL" id="TGN68717.1"/>
    </source>
</evidence>
<proteinExistence type="predicted"/>
<dbReference type="Proteomes" id="UP000297972">
    <property type="component" value="Unassembled WGS sequence"/>
</dbReference>
<evidence type="ECO:0000313" key="2">
    <source>
        <dbReference type="Proteomes" id="UP000297972"/>
    </source>
</evidence>
<protein>
    <submittedName>
        <fullName evidence="1">IS66 family insertion sequence element accessory protein TnpB</fullName>
    </submittedName>
</protein>
<keyword evidence="2" id="KW-1185">Reference proteome</keyword>
<gene>
    <name evidence="1" type="ORF">E4L95_00005</name>
</gene>
<organism evidence="1 2">
    <name type="scientific">Paracoccus liaowanqingii</name>
    <dbReference type="NCBI Taxonomy" id="2560053"/>
    <lineage>
        <taxon>Bacteria</taxon>
        <taxon>Pseudomonadati</taxon>
        <taxon>Pseudomonadota</taxon>
        <taxon>Alphaproteobacteria</taxon>
        <taxon>Rhodobacterales</taxon>
        <taxon>Paracoccaceae</taxon>
        <taxon>Paracoccus</taxon>
    </lineage>
</organism>
<accession>A0A4Z1CTQ2</accession>
<dbReference type="AlphaFoldDB" id="A0A4Z1CTQ2"/>